<dbReference type="VEuPathDB" id="FungiDB:Bcin06g01990"/>
<sequence length="564" mass="61508">MNWRSIKMSLNSIKVALSPIMMLWSWIAALAIAALHYKILSCLNGKRDIDTISQSWATNFSTVLARLVSFFLGCSLLAAFAPLLWKSLQASSQTVETIDRMLALQTGLMGLQHKKVWRVSKPICLTALVLQGTLVATSFPPGALVASSMPYVSKSIRTVPTWNPSFRGANDSVREMTNHALFQMWYGDAYRSPRFSLNKLAKANIHGGQYTPTTSPCGSNCTYEVAIQGPAFECKEGITSDLRTLTTEYYGNKSTTPLTTTEFNPKLINYLAAMNGSALYHNSSAIFEIQYANGTFGAYEVPPLSSLSCTAWYADYTFEISYSNGVQSVITQVNKTSVITGAVLSALSLSQQDNGSSFSDDHILSSGYALGQAYRDTNIYAILDSVTSALSGAVSGYGNEALFVSNTMILESSMAEYAPSTHIYADGYTPADTLSATLKISPATVQNVLENVMISLLSIANAETSTSVQTTTYFTTYSFASRYKQLVLPYALALGLSLVLVVYAIYTTIKCSGLPRKGRVVDVLRVVSRKDNQGVIDRARDAPFETSETLKEAVRKLKNEKIQV</sequence>
<dbReference type="PANTHER" id="PTHR35041:SF6">
    <property type="entry name" value="FORMYLMETHIONINE DEFORMYLASE-LIKE PROTEIN-RELATED"/>
    <property type="match status" value="1"/>
</dbReference>
<protein>
    <submittedName>
        <fullName evidence="2">Uncharacterized protein</fullName>
    </submittedName>
</protein>
<reference evidence="2 3" key="3">
    <citation type="journal article" date="2017" name="Mol. Plant Pathol.">
        <title>A gapless genome sequence of the fungus Botrytis cinerea.</title>
        <authorList>
            <person name="Van Kan J.A."/>
            <person name="Stassen J.H."/>
            <person name="Mosbach A."/>
            <person name="Van Der Lee T.A."/>
            <person name="Faino L."/>
            <person name="Farmer A.D."/>
            <person name="Papasotiriou D.G."/>
            <person name="Zhou S."/>
            <person name="Seidl M.F."/>
            <person name="Cottam E."/>
            <person name="Edel D."/>
            <person name="Hahn M."/>
            <person name="Schwartz D.C."/>
            <person name="Dietrich R.A."/>
            <person name="Widdison S."/>
            <person name="Scalliet G."/>
        </authorList>
    </citation>
    <scope>NUCLEOTIDE SEQUENCE [LARGE SCALE GENOMIC DNA]</scope>
    <source>
        <strain evidence="2 3">B05.10</strain>
    </source>
</reference>
<keyword evidence="1" id="KW-1133">Transmembrane helix</keyword>
<gene>
    <name evidence="2" type="ORF">BCIN_06g01990</name>
</gene>
<feature type="transmembrane region" description="Helical" evidence="1">
    <location>
        <begin position="63"/>
        <end position="85"/>
    </location>
</feature>
<reference evidence="2 3" key="1">
    <citation type="journal article" date="2011" name="PLoS Genet.">
        <title>Genomic analysis of the necrotrophic fungal pathogens Sclerotinia sclerotiorum and Botrytis cinerea.</title>
        <authorList>
            <person name="Amselem J."/>
            <person name="Cuomo C.A."/>
            <person name="van Kan J.A."/>
            <person name="Viaud M."/>
            <person name="Benito E.P."/>
            <person name="Couloux A."/>
            <person name="Coutinho P.M."/>
            <person name="de Vries R.P."/>
            <person name="Dyer P.S."/>
            <person name="Fillinger S."/>
            <person name="Fournier E."/>
            <person name="Gout L."/>
            <person name="Hahn M."/>
            <person name="Kohn L."/>
            <person name="Lapalu N."/>
            <person name="Plummer K.M."/>
            <person name="Pradier J.M."/>
            <person name="Quevillon E."/>
            <person name="Sharon A."/>
            <person name="Simon A."/>
            <person name="ten Have A."/>
            <person name="Tudzynski B."/>
            <person name="Tudzynski P."/>
            <person name="Wincker P."/>
            <person name="Andrew M."/>
            <person name="Anthouard V."/>
            <person name="Beever R.E."/>
            <person name="Beffa R."/>
            <person name="Benoit I."/>
            <person name="Bouzid O."/>
            <person name="Brault B."/>
            <person name="Chen Z."/>
            <person name="Choquer M."/>
            <person name="Collemare J."/>
            <person name="Cotton P."/>
            <person name="Danchin E.G."/>
            <person name="Da Silva C."/>
            <person name="Gautier A."/>
            <person name="Giraud C."/>
            <person name="Giraud T."/>
            <person name="Gonzalez C."/>
            <person name="Grossetete S."/>
            <person name="Guldener U."/>
            <person name="Henrissat B."/>
            <person name="Howlett B.J."/>
            <person name="Kodira C."/>
            <person name="Kretschmer M."/>
            <person name="Lappartient A."/>
            <person name="Leroch M."/>
            <person name="Levis C."/>
            <person name="Mauceli E."/>
            <person name="Neuveglise C."/>
            <person name="Oeser B."/>
            <person name="Pearson M."/>
            <person name="Poulain J."/>
            <person name="Poussereau N."/>
            <person name="Quesneville H."/>
            <person name="Rascle C."/>
            <person name="Schumacher J."/>
            <person name="Segurens B."/>
            <person name="Sexton A."/>
            <person name="Silva E."/>
            <person name="Sirven C."/>
            <person name="Soanes D.M."/>
            <person name="Talbot N.J."/>
            <person name="Templeton M."/>
            <person name="Yandava C."/>
            <person name="Yarden O."/>
            <person name="Zeng Q."/>
            <person name="Rollins J.A."/>
            <person name="Lebrun M.H."/>
            <person name="Dickman M."/>
        </authorList>
    </citation>
    <scope>NUCLEOTIDE SEQUENCE [LARGE SCALE GENOMIC DNA]</scope>
    <source>
        <strain evidence="2 3">B05.10</strain>
    </source>
</reference>
<reference evidence="2 3" key="2">
    <citation type="journal article" date="2012" name="Eukaryot. Cell">
        <title>Genome update of Botrytis cinerea strains B05.10 and T4.</title>
        <authorList>
            <person name="Staats M."/>
            <person name="van Kan J.A."/>
        </authorList>
    </citation>
    <scope>NUCLEOTIDE SEQUENCE [LARGE SCALE GENOMIC DNA]</scope>
    <source>
        <strain evidence="2 3">B05.10</strain>
    </source>
</reference>
<dbReference type="AlphaFoldDB" id="A0A384JJZ7"/>
<evidence type="ECO:0000313" key="3">
    <source>
        <dbReference type="Proteomes" id="UP000001798"/>
    </source>
</evidence>
<evidence type="ECO:0000313" key="2">
    <source>
        <dbReference type="EMBL" id="ATZ50707.1"/>
    </source>
</evidence>
<dbReference type="OrthoDB" id="5322539at2759"/>
<dbReference type="RefSeq" id="XP_024549154.1">
    <property type="nucleotide sequence ID" value="XM_024693368.1"/>
</dbReference>
<accession>A0A384JJZ7</accession>
<dbReference type="GeneID" id="5441021"/>
<feature type="transmembrane region" description="Helical" evidence="1">
    <location>
        <begin position="487"/>
        <end position="509"/>
    </location>
</feature>
<proteinExistence type="predicted"/>
<keyword evidence="1" id="KW-0472">Membrane</keyword>
<organism evidence="2 3">
    <name type="scientific">Botryotinia fuckeliana (strain B05.10)</name>
    <name type="common">Noble rot fungus</name>
    <name type="synonym">Botrytis cinerea</name>
    <dbReference type="NCBI Taxonomy" id="332648"/>
    <lineage>
        <taxon>Eukaryota</taxon>
        <taxon>Fungi</taxon>
        <taxon>Dikarya</taxon>
        <taxon>Ascomycota</taxon>
        <taxon>Pezizomycotina</taxon>
        <taxon>Leotiomycetes</taxon>
        <taxon>Helotiales</taxon>
        <taxon>Sclerotiniaceae</taxon>
        <taxon>Botrytis</taxon>
    </lineage>
</organism>
<dbReference type="PANTHER" id="PTHR35041">
    <property type="entry name" value="MEDIATOR OF RNA POLYMERASE II TRANSCRIPTION SUBUNIT 1"/>
    <property type="match status" value="1"/>
</dbReference>
<evidence type="ECO:0000256" key="1">
    <source>
        <dbReference type="SAM" id="Phobius"/>
    </source>
</evidence>
<dbReference type="KEGG" id="bfu:BCIN_06g01990"/>
<keyword evidence="1" id="KW-0812">Transmembrane</keyword>
<dbReference type="Proteomes" id="UP000001798">
    <property type="component" value="Chromosome 6"/>
</dbReference>
<dbReference type="EMBL" id="CP009810">
    <property type="protein sequence ID" value="ATZ50707.1"/>
    <property type="molecule type" value="Genomic_DNA"/>
</dbReference>
<feature type="transmembrane region" description="Helical" evidence="1">
    <location>
        <begin position="20"/>
        <end position="43"/>
    </location>
</feature>
<name>A0A384JJZ7_BOTFB</name>
<keyword evidence="3" id="KW-1185">Reference proteome</keyword>